<evidence type="ECO:0000313" key="2">
    <source>
        <dbReference type="EMBL" id="KMO41243.1"/>
    </source>
</evidence>
<gene>
    <name evidence="2" type="ORF">VQ02_06085</name>
</gene>
<evidence type="ECO:0000256" key="1">
    <source>
        <dbReference type="SAM" id="SignalP"/>
    </source>
</evidence>
<feature type="chain" id="PRO_5005281958" evidence="1">
    <location>
        <begin position="26"/>
        <end position="160"/>
    </location>
</feature>
<comment type="caution">
    <text evidence="2">The sequence shown here is derived from an EMBL/GenBank/DDBJ whole genome shotgun (WGS) entry which is preliminary data.</text>
</comment>
<protein>
    <submittedName>
        <fullName evidence="2">Uncharacterized protein</fullName>
    </submittedName>
</protein>
<feature type="signal peptide" evidence="1">
    <location>
        <begin position="1"/>
        <end position="25"/>
    </location>
</feature>
<keyword evidence="1" id="KW-0732">Signal</keyword>
<dbReference type="PATRIC" id="fig|298794.3.peg.5171"/>
<dbReference type="AlphaFoldDB" id="A0A0J6T6R9"/>
<name>A0A0J6T6R9_9HYPH</name>
<evidence type="ECO:0000313" key="3">
    <source>
        <dbReference type="Proteomes" id="UP000035955"/>
    </source>
</evidence>
<reference evidence="2 3" key="1">
    <citation type="submission" date="2015-03" db="EMBL/GenBank/DDBJ databases">
        <title>Genome sequencing of Methylobacterium variabile DSM 16961.</title>
        <authorList>
            <person name="Chaudhry V."/>
            <person name="Patil P.B."/>
        </authorList>
    </citation>
    <scope>NUCLEOTIDE SEQUENCE [LARGE SCALE GENOMIC DNA]</scope>
    <source>
        <strain evidence="2 3">DSM 16961</strain>
    </source>
</reference>
<sequence>MGIATFLACAVLPVAGSLSAMSASADLTAILDVCEATSLDEAVNKGEQLGWPKAPEDRDWRAGFERHNGGPVQVVGWRRTEREGDGLLSYWVASGRHPHTACSFSTDQPGLLEALRDRFGTPDTFEEHDDMITAFWKRGEAEISLTRVGASSSLNLSRRG</sequence>
<keyword evidence="3" id="KW-1185">Reference proteome</keyword>
<dbReference type="Proteomes" id="UP000035955">
    <property type="component" value="Unassembled WGS sequence"/>
</dbReference>
<proteinExistence type="predicted"/>
<accession>A0A0J6T6R9</accession>
<organism evidence="2 3">
    <name type="scientific">Methylobacterium variabile</name>
    <dbReference type="NCBI Taxonomy" id="298794"/>
    <lineage>
        <taxon>Bacteria</taxon>
        <taxon>Pseudomonadati</taxon>
        <taxon>Pseudomonadota</taxon>
        <taxon>Alphaproteobacteria</taxon>
        <taxon>Hyphomicrobiales</taxon>
        <taxon>Methylobacteriaceae</taxon>
        <taxon>Methylobacterium</taxon>
    </lineage>
</organism>
<dbReference type="EMBL" id="LABY01000035">
    <property type="protein sequence ID" value="KMO41243.1"/>
    <property type="molecule type" value="Genomic_DNA"/>
</dbReference>